<accession>A0ABT2HKV6</accession>
<organism evidence="2 3">
    <name type="scientific">Curtobacterium citreum</name>
    <dbReference type="NCBI Taxonomy" id="2036"/>
    <lineage>
        <taxon>Bacteria</taxon>
        <taxon>Bacillati</taxon>
        <taxon>Actinomycetota</taxon>
        <taxon>Actinomycetes</taxon>
        <taxon>Micrococcales</taxon>
        <taxon>Microbacteriaceae</taxon>
        <taxon>Curtobacterium</taxon>
    </lineage>
</organism>
<gene>
    <name evidence="2" type="ORF">NYQ28_15105</name>
</gene>
<dbReference type="InterPro" id="IPR010982">
    <property type="entry name" value="Lambda_DNA-bd_dom_sf"/>
</dbReference>
<sequence>MTARPSSGLGDRLARYRKMAGMSAQDLSDNLGGELSRSVIANIESGRKTDITVDQMLAIAWVLDIPPVALALPLHEPFRHVQIVRGKNAYHSTTAARLIDWFLERPAMLEKQKPASPGRALVLATLKALSRYQSELRRTRLDRAKATDSERDAENERELAASRQDLLDLGVDVTEYGPFD</sequence>
<dbReference type="EMBL" id="JANVAD010000009">
    <property type="protein sequence ID" value="MCS6523895.1"/>
    <property type="molecule type" value="Genomic_DNA"/>
</dbReference>
<feature type="domain" description="HTH cro/C1-type" evidence="1">
    <location>
        <begin position="13"/>
        <end position="70"/>
    </location>
</feature>
<comment type="caution">
    <text evidence="2">The sequence shown here is derived from an EMBL/GenBank/DDBJ whole genome shotgun (WGS) entry which is preliminary data.</text>
</comment>
<dbReference type="PROSITE" id="PS50943">
    <property type="entry name" value="HTH_CROC1"/>
    <property type="match status" value="1"/>
</dbReference>
<name>A0ABT2HKV6_9MICO</name>
<dbReference type="GeneID" id="95325066"/>
<dbReference type="CDD" id="cd00093">
    <property type="entry name" value="HTH_XRE"/>
    <property type="match status" value="1"/>
</dbReference>
<evidence type="ECO:0000313" key="2">
    <source>
        <dbReference type="EMBL" id="MCS6523895.1"/>
    </source>
</evidence>
<dbReference type="SMART" id="SM00530">
    <property type="entry name" value="HTH_XRE"/>
    <property type="match status" value="1"/>
</dbReference>
<reference evidence="2 3" key="1">
    <citation type="submission" date="2022-08" db="EMBL/GenBank/DDBJ databases">
        <title>Taxonomy of Curtobacterium flaccumfaciens.</title>
        <authorList>
            <person name="Osdaghi E."/>
            <person name="Taghavi S.M."/>
            <person name="Hamidizade M."/>
            <person name="Abachi H."/>
            <person name="Fazliarab A."/>
            <person name="Baeyen S."/>
            <person name="Portier P."/>
            <person name="Van Vaerenbergh J."/>
            <person name="Jacques M.-A."/>
        </authorList>
    </citation>
    <scope>NUCLEOTIDE SEQUENCE [LARGE SCALE GENOMIC DNA]</scope>
    <source>
        <strain evidence="2 3">LMG8786T</strain>
    </source>
</reference>
<dbReference type="InterPro" id="IPR001387">
    <property type="entry name" value="Cro/C1-type_HTH"/>
</dbReference>
<dbReference type="RefSeq" id="WP_141862589.1">
    <property type="nucleotide sequence ID" value="NZ_BMNV01000011.1"/>
</dbReference>
<protein>
    <submittedName>
        <fullName evidence="2">Helix-turn-helix domain-containing protein</fullName>
    </submittedName>
</protein>
<dbReference type="Proteomes" id="UP001652264">
    <property type="component" value="Unassembled WGS sequence"/>
</dbReference>
<dbReference type="Gene3D" id="1.10.260.40">
    <property type="entry name" value="lambda repressor-like DNA-binding domains"/>
    <property type="match status" value="1"/>
</dbReference>
<evidence type="ECO:0000259" key="1">
    <source>
        <dbReference type="PROSITE" id="PS50943"/>
    </source>
</evidence>
<evidence type="ECO:0000313" key="3">
    <source>
        <dbReference type="Proteomes" id="UP001652264"/>
    </source>
</evidence>
<dbReference type="SUPFAM" id="SSF47413">
    <property type="entry name" value="lambda repressor-like DNA-binding domains"/>
    <property type="match status" value="1"/>
</dbReference>
<proteinExistence type="predicted"/>
<dbReference type="Pfam" id="PF01381">
    <property type="entry name" value="HTH_3"/>
    <property type="match status" value="1"/>
</dbReference>
<keyword evidence="3" id="KW-1185">Reference proteome</keyword>